<keyword evidence="5 6" id="KW-0012">Acyltransferase</keyword>
<protein>
    <recommendedName>
        <fullName evidence="2 6">Serine acetyltransferase</fullName>
        <ecNumber evidence="6">2.3.1.30</ecNumber>
    </recommendedName>
</protein>
<evidence type="ECO:0000256" key="3">
    <source>
        <dbReference type="ARBA" id="ARBA00022679"/>
    </source>
</evidence>
<comment type="catalytic activity">
    <reaction evidence="6">
        <text>L-serine + acetyl-CoA = O-acetyl-L-serine + CoA</text>
        <dbReference type="Rhea" id="RHEA:24560"/>
        <dbReference type="ChEBI" id="CHEBI:33384"/>
        <dbReference type="ChEBI" id="CHEBI:57287"/>
        <dbReference type="ChEBI" id="CHEBI:57288"/>
        <dbReference type="ChEBI" id="CHEBI:58340"/>
        <dbReference type="EC" id="2.3.1.30"/>
    </reaction>
</comment>
<dbReference type="InterPro" id="IPR011004">
    <property type="entry name" value="Trimer_LpxA-like_sf"/>
</dbReference>
<dbReference type="InterPro" id="IPR045304">
    <property type="entry name" value="LbH_SAT"/>
</dbReference>
<dbReference type="GO" id="GO:0009001">
    <property type="term" value="F:serine O-acetyltransferase activity"/>
    <property type="evidence" value="ECO:0000318"/>
    <property type="project" value="GO_Central"/>
</dbReference>
<evidence type="ECO:0000256" key="5">
    <source>
        <dbReference type="ARBA" id="ARBA00023315"/>
    </source>
</evidence>
<evidence type="ECO:0000256" key="1">
    <source>
        <dbReference type="ARBA" id="ARBA00007274"/>
    </source>
</evidence>
<accession>A9WBQ3</accession>
<sequence>MIDLFLQDVRRWVIPGQISTEPLRLRQILRLLLTHLPLRAMLWFRFGSWCKQRGIPFIPGYVQRRIYRRYGLEIVVGADIGGGLYIAHPVGTVIAPQRMGRNCSVIAAVTIGMRNEWKFPVIGDDVFIGAGARVLGGITVGDRAQIGANAVVIRDVPAGATVVGIPARVVKSGAELANSTVFD</sequence>
<dbReference type="CDD" id="cd03354">
    <property type="entry name" value="LbH_SAT"/>
    <property type="match status" value="1"/>
</dbReference>
<dbReference type="AlphaFoldDB" id="A9WBQ3"/>
<dbReference type="GO" id="GO:0006535">
    <property type="term" value="P:cysteine biosynthetic process from serine"/>
    <property type="evidence" value="ECO:0007669"/>
    <property type="project" value="InterPro"/>
</dbReference>
<evidence type="ECO:0000313" key="8">
    <source>
        <dbReference type="Proteomes" id="UP000002008"/>
    </source>
</evidence>
<evidence type="ECO:0000256" key="2">
    <source>
        <dbReference type="ARBA" id="ARBA00018522"/>
    </source>
</evidence>
<evidence type="ECO:0000256" key="6">
    <source>
        <dbReference type="PIRNR" id="PIRNR000441"/>
    </source>
</evidence>
<comment type="similarity">
    <text evidence="1 6">Belongs to the transferase hexapeptide repeat family.</text>
</comment>
<evidence type="ECO:0000256" key="4">
    <source>
        <dbReference type="ARBA" id="ARBA00022737"/>
    </source>
</evidence>
<dbReference type="Pfam" id="PF00132">
    <property type="entry name" value="Hexapep"/>
    <property type="match status" value="1"/>
</dbReference>
<keyword evidence="3 6" id="KW-0808">Transferase</keyword>
<dbReference type="InterPro" id="IPR001451">
    <property type="entry name" value="Hexapep"/>
</dbReference>
<dbReference type="PANTHER" id="PTHR42811">
    <property type="entry name" value="SERINE ACETYLTRANSFERASE"/>
    <property type="match status" value="1"/>
</dbReference>
<dbReference type="STRING" id="324602.Caur_1642"/>
<keyword evidence="4" id="KW-0677">Repeat</keyword>
<dbReference type="EMBL" id="CP000909">
    <property type="protein sequence ID" value="ABY34860.1"/>
    <property type="molecule type" value="Genomic_DNA"/>
</dbReference>
<dbReference type="GO" id="GO:0005829">
    <property type="term" value="C:cytosol"/>
    <property type="evidence" value="ECO:0000318"/>
    <property type="project" value="GO_Central"/>
</dbReference>
<dbReference type="Gene3D" id="2.160.10.10">
    <property type="entry name" value="Hexapeptide repeat proteins"/>
    <property type="match status" value="1"/>
</dbReference>
<dbReference type="PIRSF" id="PIRSF000441">
    <property type="entry name" value="CysE"/>
    <property type="match status" value="1"/>
</dbReference>
<dbReference type="InterPro" id="IPR005881">
    <property type="entry name" value="Ser_O-AcTrfase"/>
</dbReference>
<dbReference type="RefSeq" id="WP_012257514.1">
    <property type="nucleotide sequence ID" value="NC_010175.1"/>
</dbReference>
<name>A9WBQ3_CHLAA</name>
<dbReference type="InParanoid" id="A9WBQ3"/>
<keyword evidence="8" id="KW-1185">Reference proteome</keyword>
<proteinExistence type="inferred from homology"/>
<dbReference type="KEGG" id="cau:Caur_1642"/>
<dbReference type="PATRIC" id="fig|324602.8.peg.1878"/>
<organism evidence="7 8">
    <name type="scientific">Chloroflexus aurantiacus (strain ATCC 29366 / DSM 635 / J-10-fl)</name>
    <dbReference type="NCBI Taxonomy" id="324602"/>
    <lineage>
        <taxon>Bacteria</taxon>
        <taxon>Bacillati</taxon>
        <taxon>Chloroflexota</taxon>
        <taxon>Chloroflexia</taxon>
        <taxon>Chloroflexales</taxon>
        <taxon>Chloroflexineae</taxon>
        <taxon>Chloroflexaceae</taxon>
        <taxon>Chloroflexus</taxon>
    </lineage>
</organism>
<dbReference type="EnsemblBacteria" id="ABY34860">
    <property type="protein sequence ID" value="ABY34860"/>
    <property type="gene ID" value="Caur_1642"/>
</dbReference>
<dbReference type="SUPFAM" id="SSF51161">
    <property type="entry name" value="Trimeric LpxA-like enzymes"/>
    <property type="match status" value="1"/>
</dbReference>
<dbReference type="PROSITE" id="PS00101">
    <property type="entry name" value="HEXAPEP_TRANSFERASES"/>
    <property type="match status" value="1"/>
</dbReference>
<gene>
    <name evidence="7" type="ordered locus">Caur_1642</name>
</gene>
<dbReference type="eggNOG" id="COG1045">
    <property type="taxonomic scope" value="Bacteria"/>
</dbReference>
<dbReference type="EC" id="2.3.1.30" evidence="6"/>
<dbReference type="HOGENOM" id="CLU_051638_10_2_0"/>
<dbReference type="Proteomes" id="UP000002008">
    <property type="component" value="Chromosome"/>
</dbReference>
<reference evidence="8" key="1">
    <citation type="journal article" date="2011" name="BMC Genomics">
        <title>Complete genome sequence of the filamentous anoxygenic phototrophic bacterium Chloroflexus aurantiacus.</title>
        <authorList>
            <person name="Tang K.H."/>
            <person name="Barry K."/>
            <person name="Chertkov O."/>
            <person name="Dalin E."/>
            <person name="Han C.S."/>
            <person name="Hauser L.J."/>
            <person name="Honchak B.M."/>
            <person name="Karbach L.E."/>
            <person name="Land M.L."/>
            <person name="Lapidus A."/>
            <person name="Larimer F.W."/>
            <person name="Mikhailova N."/>
            <person name="Pitluck S."/>
            <person name="Pierson B.K."/>
            <person name="Blankenship R.E."/>
        </authorList>
    </citation>
    <scope>NUCLEOTIDE SEQUENCE [LARGE SCALE GENOMIC DNA]</scope>
    <source>
        <strain evidence="8">ATCC 29366 / DSM 635 / J-10-fl</strain>
    </source>
</reference>
<dbReference type="InterPro" id="IPR018357">
    <property type="entry name" value="Hexapep_transf_CS"/>
</dbReference>
<evidence type="ECO:0000313" key="7">
    <source>
        <dbReference type="EMBL" id="ABY34860.1"/>
    </source>
</evidence>